<evidence type="ECO:0000256" key="3">
    <source>
        <dbReference type="ARBA" id="ARBA00022448"/>
    </source>
</evidence>
<evidence type="ECO:0000259" key="12">
    <source>
        <dbReference type="PROSITE" id="PS50850"/>
    </source>
</evidence>
<dbReference type="PANTHER" id="PTHR48020:SF12">
    <property type="entry name" value="PROTON MYO-INOSITOL COTRANSPORTER"/>
    <property type="match status" value="1"/>
</dbReference>
<dbReference type="PRINTS" id="PR00171">
    <property type="entry name" value="SUGRTRNSPORT"/>
</dbReference>
<dbReference type="GeneID" id="37040548"/>
<evidence type="ECO:0000256" key="9">
    <source>
        <dbReference type="RuleBase" id="RU003346"/>
    </source>
</evidence>
<dbReference type="PROSITE" id="PS00216">
    <property type="entry name" value="SUGAR_TRANSPORT_1"/>
    <property type="match status" value="2"/>
</dbReference>
<evidence type="ECO:0000313" key="14">
    <source>
        <dbReference type="Proteomes" id="UP000245768"/>
    </source>
</evidence>
<dbReference type="InterPro" id="IPR020846">
    <property type="entry name" value="MFS_dom"/>
</dbReference>
<sequence>MGPLNGSVSAGNGRAHASTQEGVEEEDVQGQDDLLGEVGSGYTPYLGRLTAVACLGGLQFGWDTGIASGMLVAIHQDLGHTLSAVEQEVIVSATTVGAIIGALSAGRLSDWIGRKRVMVIAGIFFALGSVEQAASQVVRELVLGRVLVGLGVGAASMVVPTFLAECAPTSVRGRIVAINSLLITGGQVIAYVVDAAFYHLPHGWRWMVLAGGVPAVVQLVGLVVYLDESPRWLVSKGRHVDARRVLSRIYPMASEDQVSRQVEKIDLAMRSDVSLAPLPNTTATLKSQLSDVVRDPTNRKALILACGLQAGQQLTGANSILYYSSRLLLLAGFRTNPNSAAVAVAVANFIGTALAMRFVDRWGRRRLLLSATAVAAVCLALLALALGMIDTGDVVDDALDQAAGLAADVGKSGGPWPYLCLSAMVLFLFFYALGLGIVPWLVQSEIFPGPVRGIGSGLATATNWTCNLIISATYLDLVKLITPEGSFWLYSVIAVLTWLFAYFMLPEMTNVSLNDVHAALDSHRAGGGTAQGPGNQGYEPVLGSDSEEEEEEEEEEERGGAGDEEEAWSAR</sequence>
<feature type="transmembrane region" description="Helical" evidence="11">
    <location>
        <begin position="176"/>
        <end position="198"/>
    </location>
</feature>
<comment type="similarity">
    <text evidence="2 9">Belongs to the major facilitator superfamily. Sugar transporter (TC 2.A.1.1) family.</text>
</comment>
<dbReference type="InterPro" id="IPR005829">
    <property type="entry name" value="Sugar_transporter_CS"/>
</dbReference>
<dbReference type="OrthoDB" id="6339427at2759"/>
<feature type="domain" description="Major facilitator superfamily (MFS) profile" evidence="12">
    <location>
        <begin position="49"/>
        <end position="509"/>
    </location>
</feature>
<dbReference type="EMBL" id="KZ819634">
    <property type="protein sequence ID" value="PWN93265.1"/>
    <property type="molecule type" value="Genomic_DNA"/>
</dbReference>
<dbReference type="Gene3D" id="1.20.1250.20">
    <property type="entry name" value="MFS general substrate transporter like domains"/>
    <property type="match status" value="1"/>
</dbReference>
<dbReference type="PANTHER" id="PTHR48020">
    <property type="entry name" value="PROTON MYO-INOSITOL COTRANSPORTER"/>
    <property type="match status" value="1"/>
</dbReference>
<keyword evidence="7 11" id="KW-0472">Membrane</keyword>
<dbReference type="FunFam" id="1.20.1250.20:FF:000073">
    <property type="entry name" value="MFS myo-inositol transporter, putative"/>
    <property type="match status" value="1"/>
</dbReference>
<keyword evidence="5 11" id="KW-0812">Transmembrane</keyword>
<dbReference type="Pfam" id="PF00083">
    <property type="entry name" value="Sugar_tr"/>
    <property type="match status" value="1"/>
</dbReference>
<gene>
    <name evidence="13" type="ORF">FA10DRAFT_225009</name>
</gene>
<reference evidence="13" key="1">
    <citation type="journal article" date="2018" name="Mol. Biol. Evol.">
        <title>Broad Genomic Sampling Reveals a Smut Pathogenic Ancestry of the Fungal Clade Ustilaginomycotina.</title>
        <authorList>
            <person name="Kijpornyongpan T."/>
            <person name="Mondo S.J."/>
            <person name="Barry K."/>
            <person name="Sandor L."/>
            <person name="Lee J."/>
            <person name="Lipzen A."/>
            <person name="Pangilinan J."/>
            <person name="LaButti K."/>
            <person name="Hainaut M."/>
            <person name="Henrissat B."/>
            <person name="Grigoriev I.V."/>
            <person name="Spatafora J.W."/>
            <person name="Aime M.C."/>
        </authorList>
    </citation>
    <scope>NUCLEOTIDE SEQUENCE [LARGE SCALE GENOMIC DNA]</scope>
    <source>
        <strain evidence="13">MCA 4198</strain>
    </source>
</reference>
<keyword evidence="3 9" id="KW-0813">Transport</keyword>
<name>A0A316YZL6_9BASI</name>
<evidence type="ECO:0000256" key="5">
    <source>
        <dbReference type="ARBA" id="ARBA00022692"/>
    </source>
</evidence>
<organism evidence="13 14">
    <name type="scientific">Acaromyces ingoldii</name>
    <dbReference type="NCBI Taxonomy" id="215250"/>
    <lineage>
        <taxon>Eukaryota</taxon>
        <taxon>Fungi</taxon>
        <taxon>Dikarya</taxon>
        <taxon>Basidiomycota</taxon>
        <taxon>Ustilaginomycotina</taxon>
        <taxon>Exobasidiomycetes</taxon>
        <taxon>Exobasidiales</taxon>
        <taxon>Cryptobasidiaceae</taxon>
        <taxon>Acaromyces</taxon>
    </lineage>
</organism>
<feature type="transmembrane region" description="Helical" evidence="11">
    <location>
        <begin position="204"/>
        <end position="226"/>
    </location>
</feature>
<feature type="transmembrane region" description="Helical" evidence="11">
    <location>
        <begin position="416"/>
        <end position="442"/>
    </location>
</feature>
<feature type="transmembrane region" description="Helical" evidence="11">
    <location>
        <begin position="454"/>
        <end position="475"/>
    </location>
</feature>
<evidence type="ECO:0000256" key="2">
    <source>
        <dbReference type="ARBA" id="ARBA00010992"/>
    </source>
</evidence>
<dbReference type="STRING" id="215250.A0A316YZL6"/>
<feature type="compositionally biased region" description="Acidic residues" evidence="10">
    <location>
        <begin position="545"/>
        <end position="571"/>
    </location>
</feature>
<dbReference type="InterPro" id="IPR005828">
    <property type="entry name" value="MFS_sugar_transport-like"/>
</dbReference>
<dbReference type="PROSITE" id="PS00217">
    <property type="entry name" value="SUGAR_TRANSPORT_2"/>
    <property type="match status" value="1"/>
</dbReference>
<evidence type="ECO:0000313" key="13">
    <source>
        <dbReference type="EMBL" id="PWN93265.1"/>
    </source>
</evidence>
<comment type="subcellular location">
    <subcellularLocation>
        <location evidence="1">Cell membrane</location>
        <topology evidence="1">Multi-pass membrane protein</topology>
    </subcellularLocation>
</comment>
<dbReference type="GO" id="GO:0005365">
    <property type="term" value="F:myo-inositol transmembrane transporter activity"/>
    <property type="evidence" value="ECO:0007669"/>
    <property type="project" value="UniProtKB-ARBA"/>
</dbReference>
<keyword evidence="14" id="KW-1185">Reference proteome</keyword>
<comment type="catalytic activity">
    <reaction evidence="8">
        <text>myo-inositol(out) + H(+)(out) = myo-inositol(in) + H(+)(in)</text>
        <dbReference type="Rhea" id="RHEA:60364"/>
        <dbReference type="ChEBI" id="CHEBI:15378"/>
        <dbReference type="ChEBI" id="CHEBI:17268"/>
    </reaction>
</comment>
<dbReference type="RefSeq" id="XP_025380463.1">
    <property type="nucleotide sequence ID" value="XM_025518632.1"/>
</dbReference>
<keyword evidence="4" id="KW-1003">Cell membrane</keyword>
<protein>
    <submittedName>
        <fullName evidence="13">General substrate transporter</fullName>
    </submittedName>
</protein>
<evidence type="ECO:0000256" key="7">
    <source>
        <dbReference type="ARBA" id="ARBA00023136"/>
    </source>
</evidence>
<dbReference type="InterPro" id="IPR036259">
    <property type="entry name" value="MFS_trans_sf"/>
</dbReference>
<dbReference type="GO" id="GO:0005886">
    <property type="term" value="C:plasma membrane"/>
    <property type="evidence" value="ECO:0007669"/>
    <property type="project" value="UniProtKB-SubCell"/>
</dbReference>
<accession>A0A316YZL6</accession>
<keyword evidence="6 11" id="KW-1133">Transmembrane helix</keyword>
<feature type="transmembrane region" description="Helical" evidence="11">
    <location>
        <begin position="146"/>
        <end position="164"/>
    </location>
</feature>
<evidence type="ECO:0000256" key="4">
    <source>
        <dbReference type="ARBA" id="ARBA00022475"/>
    </source>
</evidence>
<evidence type="ECO:0000256" key="10">
    <source>
        <dbReference type="SAM" id="MobiDB-lite"/>
    </source>
</evidence>
<dbReference type="SUPFAM" id="SSF103473">
    <property type="entry name" value="MFS general substrate transporter"/>
    <property type="match status" value="1"/>
</dbReference>
<evidence type="ECO:0000256" key="6">
    <source>
        <dbReference type="ARBA" id="ARBA00022989"/>
    </source>
</evidence>
<feature type="transmembrane region" description="Helical" evidence="11">
    <location>
        <begin position="487"/>
        <end position="505"/>
    </location>
</feature>
<feature type="region of interest" description="Disordered" evidence="10">
    <location>
        <begin position="524"/>
        <end position="571"/>
    </location>
</feature>
<dbReference type="NCBIfam" id="TIGR00879">
    <property type="entry name" value="SP"/>
    <property type="match status" value="1"/>
</dbReference>
<feature type="region of interest" description="Disordered" evidence="10">
    <location>
        <begin position="1"/>
        <end position="30"/>
    </location>
</feature>
<dbReference type="InterPro" id="IPR050814">
    <property type="entry name" value="Myo-inositol_Transporter"/>
</dbReference>
<dbReference type="AlphaFoldDB" id="A0A316YZL6"/>
<dbReference type="GO" id="GO:1904679">
    <property type="term" value="P:myo-inositol import across plasma membrane"/>
    <property type="evidence" value="ECO:0007669"/>
    <property type="project" value="UniProtKB-ARBA"/>
</dbReference>
<feature type="compositionally biased region" description="Gly residues" evidence="10">
    <location>
        <begin position="525"/>
        <end position="535"/>
    </location>
</feature>
<dbReference type="InterPro" id="IPR003663">
    <property type="entry name" value="Sugar/inositol_transpt"/>
</dbReference>
<dbReference type="Proteomes" id="UP000245768">
    <property type="component" value="Unassembled WGS sequence"/>
</dbReference>
<evidence type="ECO:0000256" key="11">
    <source>
        <dbReference type="SAM" id="Phobius"/>
    </source>
</evidence>
<evidence type="ECO:0000256" key="8">
    <source>
        <dbReference type="ARBA" id="ARBA00049119"/>
    </source>
</evidence>
<feature type="compositionally biased region" description="Polar residues" evidence="10">
    <location>
        <begin position="1"/>
        <end position="10"/>
    </location>
</feature>
<dbReference type="PROSITE" id="PS50850">
    <property type="entry name" value="MFS"/>
    <property type="match status" value="1"/>
</dbReference>
<feature type="transmembrane region" description="Helical" evidence="11">
    <location>
        <begin position="117"/>
        <end position="134"/>
    </location>
</feature>
<dbReference type="InParanoid" id="A0A316YZL6"/>
<feature type="transmembrane region" description="Helical" evidence="11">
    <location>
        <begin position="367"/>
        <end position="389"/>
    </location>
</feature>
<proteinExistence type="inferred from homology"/>
<evidence type="ECO:0000256" key="1">
    <source>
        <dbReference type="ARBA" id="ARBA00004651"/>
    </source>
</evidence>